<gene>
    <name evidence="2" type="ORF">Tci_025106</name>
</gene>
<protein>
    <submittedName>
        <fullName evidence="2">ATP-dependent DNA helicase Q-like 4A isoform X1</fullName>
    </submittedName>
</protein>
<keyword evidence="2" id="KW-0378">Hydrolase</keyword>
<accession>A0A6L2KUJ6</accession>
<organism evidence="2">
    <name type="scientific">Tanacetum cinerariifolium</name>
    <name type="common">Dalmatian daisy</name>
    <name type="synonym">Chrysanthemum cinerariifolium</name>
    <dbReference type="NCBI Taxonomy" id="118510"/>
    <lineage>
        <taxon>Eukaryota</taxon>
        <taxon>Viridiplantae</taxon>
        <taxon>Streptophyta</taxon>
        <taxon>Embryophyta</taxon>
        <taxon>Tracheophyta</taxon>
        <taxon>Spermatophyta</taxon>
        <taxon>Magnoliopsida</taxon>
        <taxon>eudicotyledons</taxon>
        <taxon>Gunneridae</taxon>
        <taxon>Pentapetalae</taxon>
        <taxon>asterids</taxon>
        <taxon>campanulids</taxon>
        <taxon>Asterales</taxon>
        <taxon>Asteraceae</taxon>
        <taxon>Asteroideae</taxon>
        <taxon>Anthemideae</taxon>
        <taxon>Anthemidinae</taxon>
        <taxon>Tanacetum</taxon>
    </lineage>
</organism>
<dbReference type="GO" id="GO:0004386">
    <property type="term" value="F:helicase activity"/>
    <property type="evidence" value="ECO:0007669"/>
    <property type="project" value="UniProtKB-KW"/>
</dbReference>
<feature type="region of interest" description="Disordered" evidence="1">
    <location>
        <begin position="1"/>
        <end position="33"/>
    </location>
</feature>
<keyword evidence="2" id="KW-0067">ATP-binding</keyword>
<reference evidence="2" key="1">
    <citation type="journal article" date="2019" name="Sci. Rep.">
        <title>Draft genome of Tanacetum cinerariifolium, the natural source of mosquito coil.</title>
        <authorList>
            <person name="Yamashiro T."/>
            <person name="Shiraishi A."/>
            <person name="Satake H."/>
            <person name="Nakayama K."/>
        </authorList>
    </citation>
    <scope>NUCLEOTIDE SEQUENCE</scope>
</reference>
<name>A0A6L2KUJ6_TANCI</name>
<proteinExistence type="predicted"/>
<keyword evidence="2" id="KW-0347">Helicase</keyword>
<dbReference type="EMBL" id="BKCJ010003124">
    <property type="protein sequence ID" value="GEU53128.1"/>
    <property type="molecule type" value="Genomic_DNA"/>
</dbReference>
<dbReference type="AlphaFoldDB" id="A0A6L2KUJ6"/>
<comment type="caution">
    <text evidence="2">The sequence shown here is derived from an EMBL/GenBank/DDBJ whole genome shotgun (WGS) entry which is preliminary data.</text>
</comment>
<keyword evidence="2" id="KW-0547">Nucleotide-binding</keyword>
<evidence type="ECO:0000313" key="2">
    <source>
        <dbReference type="EMBL" id="GEU53128.1"/>
    </source>
</evidence>
<sequence>MLNKQPQRLEKHLHASSVSDKGPKSNIASHTTSGAFQYETPTFASKADPTRLDDQYYMHTTTDGPNRWNSPSVSYDSTSYSTNCSPSGNHMFLRMSMSIKVKVQMTRIGVSEIYHGGKNWRNPRFDQVTTVDVTKWGHCKSVTDTTTFAIFPSDNSWESQATCHRG</sequence>
<evidence type="ECO:0000256" key="1">
    <source>
        <dbReference type="SAM" id="MobiDB-lite"/>
    </source>
</evidence>